<organism evidence="2 3">
    <name type="scientific">Penicillium fimorum</name>
    <dbReference type="NCBI Taxonomy" id="1882269"/>
    <lineage>
        <taxon>Eukaryota</taxon>
        <taxon>Fungi</taxon>
        <taxon>Dikarya</taxon>
        <taxon>Ascomycota</taxon>
        <taxon>Pezizomycotina</taxon>
        <taxon>Eurotiomycetes</taxon>
        <taxon>Eurotiomycetidae</taxon>
        <taxon>Eurotiales</taxon>
        <taxon>Aspergillaceae</taxon>
        <taxon>Penicillium</taxon>
    </lineage>
</organism>
<dbReference type="EMBL" id="JAPWDS010000001">
    <property type="protein sequence ID" value="KAJ5520688.1"/>
    <property type="molecule type" value="Genomic_DNA"/>
</dbReference>
<feature type="domain" description="DUF6546" evidence="1">
    <location>
        <begin position="311"/>
        <end position="382"/>
    </location>
</feature>
<proteinExistence type="predicted"/>
<evidence type="ECO:0000259" key="1">
    <source>
        <dbReference type="Pfam" id="PF20183"/>
    </source>
</evidence>
<evidence type="ECO:0000313" key="2">
    <source>
        <dbReference type="EMBL" id="KAJ5520688.1"/>
    </source>
</evidence>
<name>A0A9W9Y7U1_9EURO</name>
<dbReference type="InterPro" id="IPR046676">
    <property type="entry name" value="DUF6546"/>
</dbReference>
<gene>
    <name evidence="2" type="ORF">N7463_001141</name>
</gene>
<protein>
    <recommendedName>
        <fullName evidence="1">DUF6546 domain-containing protein</fullName>
    </recommendedName>
</protein>
<keyword evidence="3" id="KW-1185">Reference proteome</keyword>
<dbReference type="Pfam" id="PF20183">
    <property type="entry name" value="DUF6546"/>
    <property type="match status" value="1"/>
</dbReference>
<reference evidence="2" key="1">
    <citation type="submission" date="2022-12" db="EMBL/GenBank/DDBJ databases">
        <authorList>
            <person name="Petersen C."/>
        </authorList>
    </citation>
    <scope>NUCLEOTIDE SEQUENCE</scope>
    <source>
        <strain evidence="2">IBT 29495</strain>
    </source>
</reference>
<accession>A0A9W9Y7U1</accession>
<reference evidence="2" key="2">
    <citation type="journal article" date="2023" name="IMA Fungus">
        <title>Comparative genomic study of the Penicillium genus elucidates a diverse pangenome and 15 lateral gene transfer events.</title>
        <authorList>
            <person name="Petersen C."/>
            <person name="Sorensen T."/>
            <person name="Nielsen M.R."/>
            <person name="Sondergaard T.E."/>
            <person name="Sorensen J.L."/>
            <person name="Fitzpatrick D.A."/>
            <person name="Frisvad J.C."/>
            <person name="Nielsen K.L."/>
        </authorList>
    </citation>
    <scope>NUCLEOTIDE SEQUENCE</scope>
    <source>
        <strain evidence="2">IBT 29495</strain>
    </source>
</reference>
<evidence type="ECO:0000313" key="3">
    <source>
        <dbReference type="Proteomes" id="UP001149954"/>
    </source>
</evidence>
<comment type="caution">
    <text evidence="2">The sequence shown here is derived from an EMBL/GenBank/DDBJ whole genome shotgun (WGS) entry which is preliminary data.</text>
</comment>
<dbReference type="OrthoDB" id="4802432at2759"/>
<feature type="non-terminal residue" evidence="2">
    <location>
        <position position="1"/>
    </location>
</feature>
<dbReference type="AlphaFoldDB" id="A0A9W9Y7U1"/>
<sequence length="425" mass="48990">TGAHANKTIPKERSAASGIPIRQANNLAFQTAVVGFFQTLSSWDQNSRLTLQLGLRGYRRSEKAAPEPNTYYAEYAGSHICTYLNGEEKSVPPYRAQFIGEDLANILCINKLVFLNGPQGHHRMWAGVAQTVVEHCPALTELYLDFDEWVRSDFWLYMRARRDGKHHSLSFLYISYTAISSLIRAITRSLQTFTYIGDCERPWKDWMPVPNVIPFSIDILTINLRDLSTCLRGFKLGCVILSLDFMWPLNDDGHPTPERASLWWPHLETWEACSMPSWSPSDADEQAEIDNIGDWDLGICHGKLDIKRSIQDEDHFHRLLISLGYAAQRMPRLEYMEFEMVFKAELDYVFTLEFFNDNDGAILTWDCEFGYRPDSRVARAWGFCLDDLDIDSPHNGVYSVMPPRWPPNQPIYLRSWTCICQLMDF</sequence>
<dbReference type="Proteomes" id="UP001149954">
    <property type="component" value="Unassembled WGS sequence"/>
</dbReference>